<keyword evidence="2 4" id="KW-0456">Lyase</keyword>
<keyword evidence="5" id="KW-1185">Reference proteome</keyword>
<organism evidence="4 5">
    <name type="scientific">Desulfurella amilsii</name>
    <dbReference type="NCBI Taxonomy" id="1562698"/>
    <lineage>
        <taxon>Bacteria</taxon>
        <taxon>Pseudomonadati</taxon>
        <taxon>Campylobacterota</taxon>
        <taxon>Desulfurellia</taxon>
        <taxon>Desulfurellales</taxon>
        <taxon>Desulfurellaceae</taxon>
        <taxon>Desulfurella</taxon>
    </lineage>
</organism>
<dbReference type="PANTHER" id="PTHR11941:SF54">
    <property type="entry name" value="ENOYL-COA HYDRATASE, MITOCHONDRIAL"/>
    <property type="match status" value="1"/>
</dbReference>
<gene>
    <name evidence="4" type="ORF">DESAMIL20_1080</name>
</gene>
<accession>A0A1X4XVG8</accession>
<dbReference type="Proteomes" id="UP000194141">
    <property type="component" value="Unassembled WGS sequence"/>
</dbReference>
<dbReference type="EMBL" id="MDSU01000018">
    <property type="protein sequence ID" value="OSS41527.1"/>
    <property type="molecule type" value="Genomic_DNA"/>
</dbReference>
<comment type="caution">
    <text evidence="4">The sequence shown here is derived from an EMBL/GenBank/DDBJ whole genome shotgun (WGS) entry which is preliminary data.</text>
</comment>
<evidence type="ECO:0000256" key="3">
    <source>
        <dbReference type="RuleBase" id="RU003707"/>
    </source>
</evidence>
<evidence type="ECO:0000313" key="5">
    <source>
        <dbReference type="Proteomes" id="UP000194141"/>
    </source>
</evidence>
<dbReference type="FunFam" id="3.90.226.10:FF:000009">
    <property type="entry name" value="Carnitinyl-CoA dehydratase"/>
    <property type="match status" value="1"/>
</dbReference>
<dbReference type="GO" id="GO:0016836">
    <property type="term" value="F:hydro-lyase activity"/>
    <property type="evidence" value="ECO:0007669"/>
    <property type="project" value="UniProtKB-ARBA"/>
</dbReference>
<comment type="similarity">
    <text evidence="1 3">Belongs to the enoyl-CoA hydratase/isomerase family.</text>
</comment>
<dbReference type="AlphaFoldDB" id="A0A1X4XVG8"/>
<evidence type="ECO:0000256" key="1">
    <source>
        <dbReference type="ARBA" id="ARBA00005254"/>
    </source>
</evidence>
<evidence type="ECO:0000256" key="2">
    <source>
        <dbReference type="ARBA" id="ARBA00023239"/>
    </source>
</evidence>
<dbReference type="InterPro" id="IPR001753">
    <property type="entry name" value="Enoyl-CoA_hydra/iso"/>
</dbReference>
<reference evidence="4 5" key="1">
    <citation type="journal article" date="2017" name="Front. Microbiol.">
        <title>Genome Sequence of Desulfurella amilsii Strain TR1 and Comparative Genomics of Desulfurellaceae Family.</title>
        <authorList>
            <person name="Florentino A.P."/>
            <person name="Stams A.J."/>
            <person name="Sanchez-Andrea I."/>
        </authorList>
    </citation>
    <scope>NUCLEOTIDE SEQUENCE [LARGE SCALE GENOMIC DNA]</scope>
    <source>
        <strain evidence="4 5">TR1</strain>
    </source>
</reference>
<dbReference type="FunFam" id="1.10.12.10:FF:000001">
    <property type="entry name" value="Probable enoyl-CoA hydratase, mitochondrial"/>
    <property type="match status" value="1"/>
</dbReference>
<dbReference type="InterPro" id="IPR014748">
    <property type="entry name" value="Enoyl-CoA_hydra_C"/>
</dbReference>
<sequence>MNVLFESKNGTGYLTINRPDKLNALNIDTINELKETFLKVEQDKTIKCVIVTGSGEKAFVAGADIEYMQKLTPNEALKFARLGQETLHLMEVSNKPYIACVNGYALGGGFEVALSCDIIFAQVNAKFGFPEVSLGILPGFGGTQNLSRLAGKLIAKELIFSAKMIDAAKAKELGIVNEIYQTREELLSAAKELAVQIQKNAPLAVGFAKRAIVDGFGLSKEDGLRYEASLFGVVFSSVDAKEGLSAFVEKRKPNYTGG</sequence>
<dbReference type="InterPro" id="IPR029045">
    <property type="entry name" value="ClpP/crotonase-like_dom_sf"/>
</dbReference>
<proteinExistence type="inferred from homology"/>
<dbReference type="GO" id="GO:0006635">
    <property type="term" value="P:fatty acid beta-oxidation"/>
    <property type="evidence" value="ECO:0007669"/>
    <property type="project" value="TreeGrafter"/>
</dbReference>
<dbReference type="Gene3D" id="3.90.226.10">
    <property type="entry name" value="2-enoyl-CoA Hydratase, Chain A, domain 1"/>
    <property type="match status" value="1"/>
</dbReference>
<dbReference type="STRING" id="1562698.DESAMIL20_1080"/>
<dbReference type="SUPFAM" id="SSF52096">
    <property type="entry name" value="ClpP/crotonase"/>
    <property type="match status" value="1"/>
</dbReference>
<dbReference type="EC" id="4.2.1.55" evidence="4"/>
<dbReference type="RefSeq" id="WP_086033781.1">
    <property type="nucleotide sequence ID" value="NZ_MDSU01000018.1"/>
</dbReference>
<dbReference type="OrthoDB" id="5365311at2"/>
<dbReference type="Pfam" id="PF00378">
    <property type="entry name" value="ECH_1"/>
    <property type="match status" value="1"/>
</dbReference>
<name>A0A1X4XVG8_9BACT</name>
<protein>
    <submittedName>
        <fullName evidence="4">3-hydroxybutyryl-CoA dehydratase</fullName>
        <ecNumber evidence="4">4.2.1.55</ecNumber>
    </submittedName>
</protein>
<dbReference type="PANTHER" id="PTHR11941">
    <property type="entry name" value="ENOYL-COA HYDRATASE-RELATED"/>
    <property type="match status" value="1"/>
</dbReference>
<dbReference type="Gene3D" id="1.10.12.10">
    <property type="entry name" value="Lyase 2-enoyl-coa Hydratase, Chain A, domain 2"/>
    <property type="match status" value="1"/>
</dbReference>
<dbReference type="PROSITE" id="PS00166">
    <property type="entry name" value="ENOYL_COA_HYDRATASE"/>
    <property type="match status" value="1"/>
</dbReference>
<dbReference type="CDD" id="cd06558">
    <property type="entry name" value="crotonase-like"/>
    <property type="match status" value="1"/>
</dbReference>
<evidence type="ECO:0000313" key="4">
    <source>
        <dbReference type="EMBL" id="OSS41527.1"/>
    </source>
</evidence>
<dbReference type="InterPro" id="IPR018376">
    <property type="entry name" value="Enoyl-CoA_hyd/isom_CS"/>
</dbReference>